<evidence type="ECO:0000256" key="1">
    <source>
        <dbReference type="SAM" id="SignalP"/>
    </source>
</evidence>
<feature type="signal peptide" evidence="1">
    <location>
        <begin position="1"/>
        <end position="24"/>
    </location>
</feature>
<accession>A0ABS8LWT6</accession>
<dbReference type="RefSeq" id="WP_229998811.1">
    <property type="nucleotide sequence ID" value="NZ_JAJJMN010000001.1"/>
</dbReference>
<feature type="chain" id="PRO_5045837475" description="Lipocalin-like domain-containing protein" evidence="1">
    <location>
        <begin position="25"/>
        <end position="236"/>
    </location>
</feature>
<proteinExistence type="predicted"/>
<protein>
    <recommendedName>
        <fullName evidence="4">Lipocalin-like domain-containing protein</fullName>
    </recommendedName>
</protein>
<reference evidence="2" key="1">
    <citation type="submission" date="2021-11" db="EMBL/GenBank/DDBJ databases">
        <title>Description of novel Flavobacterium species.</title>
        <authorList>
            <person name="Saticioglu I.B."/>
            <person name="Ay H."/>
            <person name="Altun S."/>
            <person name="Duman M."/>
        </authorList>
    </citation>
    <scope>NUCLEOTIDE SEQUENCE</scope>
    <source>
        <strain evidence="2">F-126</strain>
    </source>
</reference>
<comment type="caution">
    <text evidence="2">The sequence shown here is derived from an EMBL/GenBank/DDBJ whole genome shotgun (WGS) entry which is preliminary data.</text>
</comment>
<evidence type="ECO:0000313" key="3">
    <source>
        <dbReference type="Proteomes" id="UP001430700"/>
    </source>
</evidence>
<sequence length="236" mass="27367">MFQSISKNKTAVFLVVFFSIVSNAQSNMFGDWRIDNIIGISDIKEYSMVKQEENNRSGHLLTLNLDGTFVSRNLPQCGNDTFLSAFGNFIVIDDTHIRFILRKTSSRSYNKVHNLESDLSRDLGIFYIYKDSGSVRLIASNGVLEDDKNKILYTKLMDSFNWRLYDFVWNNTKGNNPEEIVKDCIDLEKRIDFSHCKVVFSKKENYGDVILVQENSNFHFVIYDDFKKKVSLAYPK</sequence>
<keyword evidence="3" id="KW-1185">Reference proteome</keyword>
<name>A0ABS8LWT6_9FLAO</name>
<evidence type="ECO:0008006" key="4">
    <source>
        <dbReference type="Google" id="ProtNLM"/>
    </source>
</evidence>
<organism evidence="2 3">
    <name type="scientific">Flavobacterium lipolyticum</name>
    <dbReference type="NCBI Taxonomy" id="2893754"/>
    <lineage>
        <taxon>Bacteria</taxon>
        <taxon>Pseudomonadati</taxon>
        <taxon>Bacteroidota</taxon>
        <taxon>Flavobacteriia</taxon>
        <taxon>Flavobacteriales</taxon>
        <taxon>Flavobacteriaceae</taxon>
        <taxon>Flavobacterium</taxon>
    </lineage>
</organism>
<gene>
    <name evidence="2" type="ORF">LNQ34_04555</name>
</gene>
<keyword evidence="1" id="KW-0732">Signal</keyword>
<dbReference type="EMBL" id="JAJJMN010000001">
    <property type="protein sequence ID" value="MCC9017039.1"/>
    <property type="molecule type" value="Genomic_DNA"/>
</dbReference>
<evidence type="ECO:0000313" key="2">
    <source>
        <dbReference type="EMBL" id="MCC9017039.1"/>
    </source>
</evidence>
<dbReference type="Proteomes" id="UP001430700">
    <property type="component" value="Unassembled WGS sequence"/>
</dbReference>